<proteinExistence type="predicted"/>
<feature type="chain" id="PRO_5019579088" description="Secreted protein" evidence="1">
    <location>
        <begin position="27"/>
        <end position="150"/>
    </location>
</feature>
<keyword evidence="1" id="KW-0732">Signal</keyword>
<reference evidence="2 3" key="1">
    <citation type="submission" date="2019-01" db="EMBL/GenBank/DDBJ databases">
        <title>Pseudolysobacter antarctica gen. nov., sp. nov., isolated from Fildes Peninsula, Antarctica.</title>
        <authorList>
            <person name="Wei Z."/>
            <person name="Peng F."/>
        </authorList>
    </citation>
    <scope>NUCLEOTIDE SEQUENCE [LARGE SCALE GENOMIC DNA]</scope>
    <source>
        <strain evidence="2 3">AQ6-296</strain>
    </source>
</reference>
<accession>A0A411HFN3</accession>
<dbReference type="OrthoDB" id="6024727at2"/>
<name>A0A411HFN3_9GAMM</name>
<evidence type="ECO:0008006" key="4">
    <source>
        <dbReference type="Google" id="ProtNLM"/>
    </source>
</evidence>
<evidence type="ECO:0000313" key="3">
    <source>
        <dbReference type="Proteomes" id="UP000291562"/>
    </source>
</evidence>
<dbReference type="AlphaFoldDB" id="A0A411HFN3"/>
<dbReference type="Proteomes" id="UP000291562">
    <property type="component" value="Chromosome"/>
</dbReference>
<dbReference type="RefSeq" id="WP_129831551.1">
    <property type="nucleotide sequence ID" value="NZ_CP035704.1"/>
</dbReference>
<feature type="signal peptide" evidence="1">
    <location>
        <begin position="1"/>
        <end position="26"/>
    </location>
</feature>
<evidence type="ECO:0000256" key="1">
    <source>
        <dbReference type="SAM" id="SignalP"/>
    </source>
</evidence>
<organism evidence="2 3">
    <name type="scientific">Pseudolysobacter antarcticus</name>
    <dbReference type="NCBI Taxonomy" id="2511995"/>
    <lineage>
        <taxon>Bacteria</taxon>
        <taxon>Pseudomonadati</taxon>
        <taxon>Pseudomonadota</taxon>
        <taxon>Gammaproteobacteria</taxon>
        <taxon>Lysobacterales</taxon>
        <taxon>Rhodanobacteraceae</taxon>
        <taxon>Pseudolysobacter</taxon>
    </lineage>
</organism>
<protein>
    <recommendedName>
        <fullName evidence="4">Secreted protein</fullName>
    </recommendedName>
</protein>
<dbReference type="EMBL" id="CP035704">
    <property type="protein sequence ID" value="QBB69295.1"/>
    <property type="molecule type" value="Genomic_DNA"/>
</dbReference>
<gene>
    <name evidence="2" type="ORF">ELE36_02280</name>
</gene>
<keyword evidence="3" id="KW-1185">Reference proteome</keyword>
<sequence length="150" mass="15358">MSNRIALTFAAVLLSASFIVPKVALAADAKLECDMKFATSGWSVIYKTASGTGTIVCNDGSRMKVNIKTVGGGLTVGKSSIDDGRGKFSNAHSINELIGDYATAGASAGAVKSSEAQAMTKGEISLAISGTGRGWDLGVAFGKFTISPMR</sequence>
<dbReference type="KEGG" id="xbc:ELE36_02280"/>
<evidence type="ECO:0000313" key="2">
    <source>
        <dbReference type="EMBL" id="QBB69295.1"/>
    </source>
</evidence>